<accession>A0A0U4WDI9</accession>
<dbReference type="EC" id="2.5.1.18" evidence="1"/>
<evidence type="ECO:0000313" key="8">
    <source>
        <dbReference type="Proteomes" id="UP000064137"/>
    </source>
</evidence>
<evidence type="ECO:0000256" key="3">
    <source>
        <dbReference type="ARBA" id="ARBA00047960"/>
    </source>
</evidence>
<dbReference type="GO" id="GO:0004601">
    <property type="term" value="F:peroxidase activity"/>
    <property type="evidence" value="ECO:0007669"/>
    <property type="project" value="UniProtKB-ARBA"/>
</dbReference>
<dbReference type="Pfam" id="PF00043">
    <property type="entry name" value="GST_C"/>
    <property type="match status" value="1"/>
</dbReference>
<dbReference type="CDD" id="cd03046">
    <property type="entry name" value="GST_N_GTT1_like"/>
    <property type="match status" value="1"/>
</dbReference>
<dbReference type="EMBL" id="CP013987">
    <property type="protein sequence ID" value="ALZ86085.1"/>
    <property type="molecule type" value="Genomic_DNA"/>
</dbReference>
<dbReference type="InterPro" id="IPR004046">
    <property type="entry name" value="GST_C"/>
</dbReference>
<dbReference type="SUPFAM" id="SSF52833">
    <property type="entry name" value="Thioredoxin-like"/>
    <property type="match status" value="1"/>
</dbReference>
<evidence type="ECO:0000256" key="4">
    <source>
        <dbReference type="RuleBase" id="RU003494"/>
    </source>
</evidence>
<dbReference type="InterPro" id="IPR036249">
    <property type="entry name" value="Thioredoxin-like_sf"/>
</dbReference>
<dbReference type="SFLD" id="SFLDS00019">
    <property type="entry name" value="Glutathione_Transferase_(cytos"/>
    <property type="match status" value="1"/>
</dbReference>
<proteinExistence type="inferred from homology"/>
<dbReference type="PROSITE" id="PS50404">
    <property type="entry name" value="GST_NTER"/>
    <property type="match status" value="1"/>
</dbReference>
<dbReference type="OrthoDB" id="9810080at2"/>
<dbReference type="PANTHER" id="PTHR44051">
    <property type="entry name" value="GLUTATHIONE S-TRANSFERASE-RELATED"/>
    <property type="match status" value="1"/>
</dbReference>
<feature type="domain" description="GST C-terminal" evidence="6">
    <location>
        <begin position="86"/>
        <end position="206"/>
    </location>
</feature>
<feature type="domain" description="GST N-terminal" evidence="5">
    <location>
        <begin position="1"/>
        <end position="80"/>
    </location>
</feature>
<dbReference type="Pfam" id="PF02798">
    <property type="entry name" value="GST_N"/>
    <property type="match status" value="1"/>
</dbReference>
<dbReference type="GO" id="GO:0005737">
    <property type="term" value="C:cytoplasm"/>
    <property type="evidence" value="ECO:0007669"/>
    <property type="project" value="UniProtKB-ARBA"/>
</dbReference>
<name>A0A0U4WDI9_9PSED</name>
<dbReference type="Gene3D" id="3.40.30.10">
    <property type="entry name" value="Glutaredoxin"/>
    <property type="match status" value="1"/>
</dbReference>
<dbReference type="RefSeq" id="WP_059316192.1">
    <property type="nucleotide sequence ID" value="NZ_CP013987.1"/>
</dbReference>
<dbReference type="GO" id="GO:0004364">
    <property type="term" value="F:glutathione transferase activity"/>
    <property type="evidence" value="ECO:0007669"/>
    <property type="project" value="UniProtKB-EC"/>
</dbReference>
<gene>
    <name evidence="7" type="ORF">APT59_18455</name>
</gene>
<evidence type="ECO:0000256" key="1">
    <source>
        <dbReference type="ARBA" id="ARBA00012452"/>
    </source>
</evidence>
<evidence type="ECO:0000256" key="2">
    <source>
        <dbReference type="ARBA" id="ARBA00022679"/>
    </source>
</evidence>
<comment type="similarity">
    <text evidence="4">Belongs to the GST superfamily.</text>
</comment>
<dbReference type="InterPro" id="IPR004045">
    <property type="entry name" value="Glutathione_S-Trfase_N"/>
</dbReference>
<dbReference type="KEGG" id="por:APT59_18455"/>
<dbReference type="InterPro" id="IPR040079">
    <property type="entry name" value="Glutathione_S-Trfase"/>
</dbReference>
<comment type="catalytic activity">
    <reaction evidence="3">
        <text>RX + glutathione = an S-substituted glutathione + a halide anion + H(+)</text>
        <dbReference type="Rhea" id="RHEA:16437"/>
        <dbReference type="ChEBI" id="CHEBI:15378"/>
        <dbReference type="ChEBI" id="CHEBI:16042"/>
        <dbReference type="ChEBI" id="CHEBI:17792"/>
        <dbReference type="ChEBI" id="CHEBI:57925"/>
        <dbReference type="ChEBI" id="CHEBI:90779"/>
        <dbReference type="EC" id="2.5.1.18"/>
    </reaction>
</comment>
<dbReference type="FunFam" id="3.40.30.10:FF:000156">
    <property type="entry name" value="Glutathione S-transferase 1"/>
    <property type="match status" value="1"/>
</dbReference>
<evidence type="ECO:0000259" key="5">
    <source>
        <dbReference type="PROSITE" id="PS50404"/>
    </source>
</evidence>
<dbReference type="SUPFAM" id="SSF47616">
    <property type="entry name" value="GST C-terminal domain-like"/>
    <property type="match status" value="1"/>
</dbReference>
<dbReference type="PROSITE" id="PS50405">
    <property type="entry name" value="GST_CTER"/>
    <property type="match status" value="1"/>
</dbReference>
<dbReference type="Gene3D" id="1.20.1050.10">
    <property type="match status" value="1"/>
</dbReference>
<dbReference type="Proteomes" id="UP000064137">
    <property type="component" value="Chromosome"/>
</dbReference>
<dbReference type="InterPro" id="IPR036282">
    <property type="entry name" value="Glutathione-S-Trfase_C_sf"/>
</dbReference>
<protein>
    <recommendedName>
        <fullName evidence="1">glutathione transferase</fullName>
        <ecNumber evidence="1">2.5.1.18</ecNumber>
    </recommendedName>
</protein>
<dbReference type="SFLD" id="SFLDG00358">
    <property type="entry name" value="Main_(cytGST)"/>
    <property type="match status" value="1"/>
</dbReference>
<evidence type="ECO:0000313" key="7">
    <source>
        <dbReference type="EMBL" id="ALZ86085.1"/>
    </source>
</evidence>
<dbReference type="InterPro" id="IPR010987">
    <property type="entry name" value="Glutathione-S-Trfase_C-like"/>
</dbReference>
<dbReference type="PANTHER" id="PTHR44051:SF9">
    <property type="entry name" value="GLUTATHIONE S-TRANSFERASE 1"/>
    <property type="match status" value="1"/>
</dbReference>
<organism evidence="7 8">
    <name type="scientific">Pseudomonas oryzihabitans</name>
    <dbReference type="NCBI Taxonomy" id="47885"/>
    <lineage>
        <taxon>Bacteria</taxon>
        <taxon>Pseudomonadati</taxon>
        <taxon>Pseudomonadota</taxon>
        <taxon>Gammaproteobacteria</taxon>
        <taxon>Pseudomonadales</taxon>
        <taxon>Pseudomonadaceae</taxon>
        <taxon>Pseudomonas</taxon>
    </lineage>
</organism>
<reference evidence="7 8" key="1">
    <citation type="submission" date="2016-01" db="EMBL/GenBank/DDBJ databases">
        <title>Annotation of Pseudomonas oryzihabitans USDA-ARS-USMARC-56511.</title>
        <authorList>
            <person name="Harhay G.P."/>
            <person name="Harhay D.M."/>
            <person name="Smith T.P.L."/>
            <person name="Bono J.L."/>
            <person name="Heaton M.P."/>
            <person name="Clawson M.L."/>
            <person name="Chitko-Mckown C.G."/>
            <person name="Capik S.F."/>
            <person name="DeDonder K.D."/>
            <person name="Apley M.D."/>
            <person name="Lubbers B.V."/>
            <person name="White B.J."/>
            <person name="Larson R.L."/>
        </authorList>
    </citation>
    <scope>NUCLEOTIDE SEQUENCE [LARGE SCALE GENOMIC DNA]</scope>
    <source>
        <strain evidence="7 8">USDA-ARS-USMARC-56511</strain>
    </source>
</reference>
<sequence length="206" mass="23380">MIKLHHLDYSRSHRVLWLLEELGLPYELVRYPRTETFQAPEALKRVHPLGKSPVLEDGELQLSESSAILRYLNQRYGQGRFAPEPGTATWAHHEEWLDFVEASAWPPVLILIFGKRGDVGVLEPRGKPELDRVIGYLSDHLRGKTYIVDDRLTLADIQLSYLGAMVAMAGVLDDYPVFKAYFEGLRQLPGCQRAEAKGGKMLPDKL</sequence>
<keyword evidence="2" id="KW-0808">Transferase</keyword>
<dbReference type="AlphaFoldDB" id="A0A0U4WDI9"/>
<dbReference type="SFLD" id="SFLDG01150">
    <property type="entry name" value="Main.1:_Beta-like"/>
    <property type="match status" value="1"/>
</dbReference>
<evidence type="ECO:0000259" key="6">
    <source>
        <dbReference type="PROSITE" id="PS50405"/>
    </source>
</evidence>